<feature type="transmembrane region" description="Helical" evidence="2">
    <location>
        <begin position="44"/>
        <end position="61"/>
    </location>
</feature>
<dbReference type="EMBL" id="CP059491">
    <property type="protein sequence ID" value="QMS99647.1"/>
    <property type="molecule type" value="Genomic_DNA"/>
</dbReference>
<proteinExistence type="predicted"/>
<keyword evidence="4" id="KW-1185">Reference proteome</keyword>
<evidence type="ECO:0000313" key="4">
    <source>
        <dbReference type="Proteomes" id="UP000515663"/>
    </source>
</evidence>
<keyword evidence="2" id="KW-1133">Transmembrane helix</keyword>
<gene>
    <name evidence="3" type="ORF">H1R19_00715</name>
</gene>
<keyword evidence="2" id="KW-0812">Transmembrane</keyword>
<keyword evidence="2" id="KW-0472">Membrane</keyword>
<dbReference type="Proteomes" id="UP000515663">
    <property type="component" value="Chromosome"/>
</dbReference>
<feature type="region of interest" description="Disordered" evidence="1">
    <location>
        <begin position="1"/>
        <end position="33"/>
    </location>
</feature>
<organism evidence="3 4">
    <name type="scientific">Gordonia jinghuaiqii</name>
    <dbReference type="NCBI Taxonomy" id="2758710"/>
    <lineage>
        <taxon>Bacteria</taxon>
        <taxon>Bacillati</taxon>
        <taxon>Actinomycetota</taxon>
        <taxon>Actinomycetes</taxon>
        <taxon>Mycobacteriales</taxon>
        <taxon>Gordoniaceae</taxon>
        <taxon>Gordonia</taxon>
    </lineage>
</organism>
<reference evidence="4" key="1">
    <citation type="submission" date="2020-07" db="EMBL/GenBank/DDBJ databases">
        <title>novel species isolated from the respiratory tract of Marmot.</title>
        <authorList>
            <person name="Zhang G."/>
        </authorList>
    </citation>
    <scope>NUCLEOTIDE SEQUENCE [LARGE SCALE GENOMIC DNA]</scope>
    <source>
        <strain evidence="4">686</strain>
    </source>
</reference>
<dbReference type="AlphaFoldDB" id="A0A7D7QVC3"/>
<dbReference type="RefSeq" id="WP_219851870.1">
    <property type="nucleotide sequence ID" value="NZ_CP059491.1"/>
</dbReference>
<evidence type="ECO:0000313" key="3">
    <source>
        <dbReference type="EMBL" id="QMS99647.1"/>
    </source>
</evidence>
<dbReference type="KEGG" id="gji:H1R19_00715"/>
<protein>
    <submittedName>
        <fullName evidence="3">Uncharacterized protein</fullName>
    </submittedName>
</protein>
<name>A0A7D7QVC3_9ACTN</name>
<sequence>MAVGISTNRGATMATHASGQSRGALQTPRSTPRANYDVARSCRTIAWTILALLVIIIALALI</sequence>
<evidence type="ECO:0000256" key="2">
    <source>
        <dbReference type="SAM" id="Phobius"/>
    </source>
</evidence>
<evidence type="ECO:0000256" key="1">
    <source>
        <dbReference type="SAM" id="MobiDB-lite"/>
    </source>
</evidence>
<accession>A0A7D7QVC3</accession>